<dbReference type="RefSeq" id="WP_175491732.1">
    <property type="nucleotide sequence ID" value="NZ_CP076607.1"/>
</dbReference>
<evidence type="ECO:0000313" key="3">
    <source>
        <dbReference type="Proteomes" id="UP000198809"/>
    </source>
</evidence>
<dbReference type="EMBL" id="FODH01000001">
    <property type="protein sequence ID" value="SEN33889.1"/>
    <property type="molecule type" value="Genomic_DNA"/>
</dbReference>
<evidence type="ECO:0000313" key="4">
    <source>
        <dbReference type="Proteomes" id="UP000683429"/>
    </source>
</evidence>
<accession>A0A1H8FQE8</accession>
<keyword evidence="4" id="KW-1185">Reference proteome</keyword>
<gene>
    <name evidence="1" type="ORF">KP014_18580</name>
    <name evidence="2" type="ORF">SAMN04487895_101204</name>
</gene>
<evidence type="ECO:0000313" key="2">
    <source>
        <dbReference type="EMBL" id="SEN33889.1"/>
    </source>
</evidence>
<protein>
    <submittedName>
        <fullName evidence="2">Uncharacterized protein</fullName>
    </submittedName>
</protein>
<organism evidence="2 3">
    <name type="scientific">Paenibacillus sophorae</name>
    <dbReference type="NCBI Taxonomy" id="1333845"/>
    <lineage>
        <taxon>Bacteria</taxon>
        <taxon>Bacillati</taxon>
        <taxon>Bacillota</taxon>
        <taxon>Bacilli</taxon>
        <taxon>Bacillales</taxon>
        <taxon>Paenibacillaceae</taxon>
        <taxon>Paenibacillus</taxon>
    </lineage>
</organism>
<dbReference type="Proteomes" id="UP000198809">
    <property type="component" value="Unassembled WGS sequence"/>
</dbReference>
<reference evidence="1 4" key="2">
    <citation type="submission" date="2021-06" db="EMBL/GenBank/DDBJ databases">
        <title>Whole genome sequence of Paenibacillus sophorae DSM23020 for comparative genomics.</title>
        <authorList>
            <person name="Kim M.-J."/>
            <person name="Lee G."/>
            <person name="Shin J.-H."/>
        </authorList>
    </citation>
    <scope>NUCLEOTIDE SEQUENCE [LARGE SCALE GENOMIC DNA]</scope>
    <source>
        <strain evidence="1 4">DSM 23020</strain>
    </source>
</reference>
<dbReference type="Proteomes" id="UP000683429">
    <property type="component" value="Chromosome"/>
</dbReference>
<reference evidence="2 3" key="1">
    <citation type="submission" date="2016-10" db="EMBL/GenBank/DDBJ databases">
        <authorList>
            <person name="de Groot N.N."/>
        </authorList>
    </citation>
    <scope>NUCLEOTIDE SEQUENCE [LARGE SCALE GENOMIC DNA]</scope>
    <source>
        <strain evidence="2 3">CGMCC 1.10238</strain>
    </source>
</reference>
<dbReference type="EMBL" id="CP076607">
    <property type="protein sequence ID" value="QWU13944.1"/>
    <property type="molecule type" value="Genomic_DNA"/>
</dbReference>
<dbReference type="STRING" id="1333845.SAMN04487895_101204"/>
<name>A0A1H8FQE8_9BACL</name>
<proteinExistence type="predicted"/>
<dbReference type="AlphaFoldDB" id="A0A1H8FQE8"/>
<evidence type="ECO:0000313" key="1">
    <source>
        <dbReference type="EMBL" id="QWU13944.1"/>
    </source>
</evidence>
<sequence>MKTFETDFVTKNLLQLCYTCDDAHQCQTEEQCKACWAENGMIPEQEDETKHFLDLVHA</sequence>